<comment type="caution">
    <text evidence="2">The sequence shown here is derived from an EMBL/GenBank/DDBJ whole genome shotgun (WGS) entry which is preliminary data.</text>
</comment>
<name>A0A3N0DX86_9ACTN</name>
<feature type="domain" description="Histidine kinase/HSP90-like ATPase" evidence="1">
    <location>
        <begin position="9"/>
        <end position="86"/>
    </location>
</feature>
<dbReference type="InterPro" id="IPR003594">
    <property type="entry name" value="HATPase_dom"/>
</dbReference>
<dbReference type="Pfam" id="PF13581">
    <property type="entry name" value="HATPase_c_2"/>
    <property type="match status" value="1"/>
</dbReference>
<sequence>MHPDAEVRLPAETAYVAVLRMAASGIAARLDFTLDDVDDLKMAVSEACSMVLAGASPGGSMYANFFLGEGRIEVRVSADAVNADPPDPGSFAWQVLATTAAQVSAEATHDRVTVSLTITSSTNAHA</sequence>
<evidence type="ECO:0000259" key="1">
    <source>
        <dbReference type="Pfam" id="PF13581"/>
    </source>
</evidence>
<dbReference type="EMBL" id="RJSG01000002">
    <property type="protein sequence ID" value="RNL80063.1"/>
    <property type="molecule type" value="Genomic_DNA"/>
</dbReference>
<dbReference type="InterPro" id="IPR036890">
    <property type="entry name" value="HATPase_C_sf"/>
</dbReference>
<dbReference type="Gene3D" id="3.30.565.10">
    <property type="entry name" value="Histidine kinase-like ATPase, C-terminal domain"/>
    <property type="match status" value="1"/>
</dbReference>
<proteinExistence type="predicted"/>
<evidence type="ECO:0000313" key="3">
    <source>
        <dbReference type="Proteomes" id="UP000277094"/>
    </source>
</evidence>
<protein>
    <submittedName>
        <fullName evidence="2">Anti-sigma factor</fullName>
    </submittedName>
</protein>
<organism evidence="2 3">
    <name type="scientific">Nocardioides marmorisolisilvae</name>
    <dbReference type="NCBI Taxonomy" id="1542737"/>
    <lineage>
        <taxon>Bacteria</taxon>
        <taxon>Bacillati</taxon>
        <taxon>Actinomycetota</taxon>
        <taxon>Actinomycetes</taxon>
        <taxon>Propionibacteriales</taxon>
        <taxon>Nocardioidaceae</taxon>
        <taxon>Nocardioides</taxon>
    </lineage>
</organism>
<accession>A0A3N0DX86</accession>
<reference evidence="2 3" key="1">
    <citation type="submission" date="2018-11" db="EMBL/GenBank/DDBJ databases">
        <authorList>
            <person name="Li F."/>
        </authorList>
    </citation>
    <scope>NUCLEOTIDE SEQUENCE [LARGE SCALE GENOMIC DNA]</scope>
    <source>
        <strain evidence="2 3">KIS18-7</strain>
    </source>
</reference>
<dbReference type="AlphaFoldDB" id="A0A3N0DX86"/>
<evidence type="ECO:0000313" key="2">
    <source>
        <dbReference type="EMBL" id="RNL80063.1"/>
    </source>
</evidence>
<keyword evidence="3" id="KW-1185">Reference proteome</keyword>
<gene>
    <name evidence="2" type="ORF">EFL95_14200</name>
</gene>
<dbReference type="Proteomes" id="UP000277094">
    <property type="component" value="Unassembled WGS sequence"/>
</dbReference>